<gene>
    <name evidence="1" type="ORF">LCGC14_2317480</name>
</gene>
<evidence type="ECO:0000313" key="1">
    <source>
        <dbReference type="EMBL" id="KKL49242.1"/>
    </source>
</evidence>
<protein>
    <submittedName>
        <fullName evidence="1">Uncharacterized protein</fullName>
    </submittedName>
</protein>
<name>A0A0F9FDM0_9ZZZZ</name>
<organism evidence="1">
    <name type="scientific">marine sediment metagenome</name>
    <dbReference type="NCBI Taxonomy" id="412755"/>
    <lineage>
        <taxon>unclassified sequences</taxon>
        <taxon>metagenomes</taxon>
        <taxon>ecological metagenomes</taxon>
    </lineage>
</organism>
<dbReference type="EMBL" id="LAZR01033027">
    <property type="protein sequence ID" value="KKL49242.1"/>
    <property type="molecule type" value="Genomic_DNA"/>
</dbReference>
<dbReference type="AlphaFoldDB" id="A0A0F9FDM0"/>
<proteinExistence type="predicted"/>
<feature type="non-terminal residue" evidence="1">
    <location>
        <position position="1"/>
    </location>
</feature>
<sequence length="64" mass="7276">CILGTGPLSVWYDAIVLNLTHTRISMNNTRILLNKMMLLFEKEGLHALFPNKNMLADGTFLLEK</sequence>
<reference evidence="1" key="1">
    <citation type="journal article" date="2015" name="Nature">
        <title>Complex archaea that bridge the gap between prokaryotes and eukaryotes.</title>
        <authorList>
            <person name="Spang A."/>
            <person name="Saw J.H."/>
            <person name="Jorgensen S.L."/>
            <person name="Zaremba-Niedzwiedzka K."/>
            <person name="Martijn J."/>
            <person name="Lind A.E."/>
            <person name="van Eijk R."/>
            <person name="Schleper C."/>
            <person name="Guy L."/>
            <person name="Ettema T.J."/>
        </authorList>
    </citation>
    <scope>NUCLEOTIDE SEQUENCE</scope>
</reference>
<comment type="caution">
    <text evidence="1">The sequence shown here is derived from an EMBL/GenBank/DDBJ whole genome shotgun (WGS) entry which is preliminary data.</text>
</comment>
<accession>A0A0F9FDM0</accession>